<dbReference type="KEGG" id="hhd:HBHAL_4254"/>
<organism evidence="2 3">
    <name type="scientific">Halobacillus halophilus (strain ATCC 35676 / DSM 2266 / JCM 20832 / KCTC 3685 / LMG 17431 / NBRC 102448 / NCIMB 2269)</name>
    <name type="common">Sporosarcina halophila</name>
    <dbReference type="NCBI Taxonomy" id="866895"/>
    <lineage>
        <taxon>Bacteria</taxon>
        <taxon>Bacillati</taxon>
        <taxon>Bacillota</taxon>
        <taxon>Bacilli</taxon>
        <taxon>Bacillales</taxon>
        <taxon>Bacillaceae</taxon>
        <taxon>Halobacillus</taxon>
    </lineage>
</organism>
<dbReference type="Proteomes" id="UP000007397">
    <property type="component" value="Chromosome"/>
</dbReference>
<evidence type="ECO:0000313" key="3">
    <source>
        <dbReference type="Proteomes" id="UP000007397"/>
    </source>
</evidence>
<accession>I0JR26</accession>
<dbReference type="EMBL" id="HE717023">
    <property type="protein sequence ID" value="CCG46596.1"/>
    <property type="molecule type" value="Genomic_DNA"/>
</dbReference>
<keyword evidence="1" id="KW-0812">Transmembrane</keyword>
<feature type="transmembrane region" description="Helical" evidence="1">
    <location>
        <begin position="68"/>
        <end position="91"/>
    </location>
</feature>
<evidence type="ECO:0000313" key="2">
    <source>
        <dbReference type="EMBL" id="CCG46596.1"/>
    </source>
</evidence>
<gene>
    <name evidence="2" type="ordered locus">HBHAL_4254</name>
</gene>
<reference evidence="2 3" key="1">
    <citation type="journal article" date="2013" name="Environ. Microbiol.">
        <title>Chloride and organic osmolytes: a hybrid strategy to cope with elevated salinities by the moderately halophilic, chloride-dependent bacterium Halobacillus halophilus.</title>
        <authorList>
            <person name="Saum S.H."/>
            <person name="Pfeiffer F."/>
            <person name="Palm P."/>
            <person name="Rampp M."/>
            <person name="Schuster S.C."/>
            <person name="Muller V."/>
            <person name="Oesterhelt D."/>
        </authorList>
    </citation>
    <scope>NUCLEOTIDE SEQUENCE [LARGE SCALE GENOMIC DNA]</scope>
    <source>
        <strain evidence="3">ATCC 35676 / DSM 2266 / JCM 20832 / KCTC 3685 / LMG 17431 / NBRC 102448 / NCIMB 2269</strain>
    </source>
</reference>
<dbReference type="PATRIC" id="fig|866895.3.peg.3286"/>
<sequence length="129" mass="15657">MLEYFVLLPMMVVVFYSLYMTALFPNFLTYTGYGYFLVLTLIFVVLRERIKSNYHFETPAYWEKNSELVDIVMWFYLIPGFAVIIFALIYWFKGKEERRFRHIFASTIGLILFFIYNYAIFELFLGYSR</sequence>
<keyword evidence="1" id="KW-0472">Membrane</keyword>
<dbReference type="AlphaFoldDB" id="I0JR26"/>
<name>I0JR26_HALH3</name>
<evidence type="ECO:0000256" key="1">
    <source>
        <dbReference type="SAM" id="Phobius"/>
    </source>
</evidence>
<feature type="transmembrane region" description="Helical" evidence="1">
    <location>
        <begin position="103"/>
        <end position="125"/>
    </location>
</feature>
<dbReference type="RefSeq" id="WP_014644484.1">
    <property type="nucleotide sequence ID" value="NC_017668.1"/>
</dbReference>
<feature type="transmembrane region" description="Helical" evidence="1">
    <location>
        <begin position="5"/>
        <end position="24"/>
    </location>
</feature>
<feature type="transmembrane region" description="Helical" evidence="1">
    <location>
        <begin position="30"/>
        <end position="47"/>
    </location>
</feature>
<protein>
    <submittedName>
        <fullName evidence="2">Uncharacterized protein</fullName>
    </submittedName>
</protein>
<keyword evidence="1" id="KW-1133">Transmembrane helix</keyword>
<dbReference type="HOGENOM" id="CLU_1945762_0_0_9"/>
<keyword evidence="3" id="KW-1185">Reference proteome</keyword>
<proteinExistence type="predicted"/>